<dbReference type="InterPro" id="IPR036390">
    <property type="entry name" value="WH_DNA-bd_sf"/>
</dbReference>
<dbReference type="SUPFAM" id="SSF46785">
    <property type="entry name" value="Winged helix' DNA-binding domain"/>
    <property type="match status" value="1"/>
</dbReference>
<dbReference type="Pfam" id="PF03466">
    <property type="entry name" value="LysR_substrate"/>
    <property type="match status" value="1"/>
</dbReference>
<dbReference type="GO" id="GO:0000976">
    <property type="term" value="F:transcription cis-regulatory region binding"/>
    <property type="evidence" value="ECO:0007669"/>
    <property type="project" value="TreeGrafter"/>
</dbReference>
<sequence>MDRSPNLDQLRAFVAVVEAGSFSGAARRLGRAQSVVSYAVASLEAQLGMPLFERGRRRPQLTAAGEVVLADARRLDMLMGQLQAKTAGLRGGVEAELSLAVDVMFPLPKLVEGMQAFAEAFPTVALNLAIEALGGVMKLVLDGGCALGISGPIPNWPDAIDATSMGAIELLTVAAPMHPLALRDAPIPLSEAREHTQIVLTDRSKVTDGQSFGIHATRTWKVADLGAKHRLLLAGLGWGSMPMHLIEDDLQSGRLVPVQLADRRTFRYGLSLIRRADRASGPAAQWLIDYLSRQGDPNGRRA</sequence>
<reference evidence="6 7" key="1">
    <citation type="submission" date="2020-04" db="EMBL/GenBank/DDBJ databases">
        <authorList>
            <person name="Depoorter E."/>
        </authorList>
    </citation>
    <scope>NUCLEOTIDE SEQUENCE [LARGE SCALE GENOMIC DNA]</scope>
    <source>
        <strain evidence="6 7">BCC0132</strain>
    </source>
</reference>
<evidence type="ECO:0000256" key="2">
    <source>
        <dbReference type="ARBA" id="ARBA00023015"/>
    </source>
</evidence>
<protein>
    <submittedName>
        <fullName evidence="6">LysR family transcriptional regulator</fullName>
    </submittedName>
</protein>
<organism evidence="6 7">
    <name type="scientific">Burkholderia cenocepacia</name>
    <dbReference type="NCBI Taxonomy" id="95486"/>
    <lineage>
        <taxon>Bacteria</taxon>
        <taxon>Pseudomonadati</taxon>
        <taxon>Pseudomonadota</taxon>
        <taxon>Betaproteobacteria</taxon>
        <taxon>Burkholderiales</taxon>
        <taxon>Burkholderiaceae</taxon>
        <taxon>Burkholderia</taxon>
        <taxon>Burkholderia cepacia complex</taxon>
    </lineage>
</organism>
<gene>
    <name evidence="6" type="ORF">BCO9919_05215</name>
</gene>
<dbReference type="InterPro" id="IPR000847">
    <property type="entry name" value="LysR_HTH_N"/>
</dbReference>
<evidence type="ECO:0000259" key="5">
    <source>
        <dbReference type="PROSITE" id="PS50931"/>
    </source>
</evidence>
<keyword evidence="3" id="KW-0238">DNA-binding</keyword>
<dbReference type="AlphaFoldDB" id="A0A6J5JL61"/>
<dbReference type="RefSeq" id="WP_089426795.1">
    <property type="nucleotide sequence ID" value="NZ_CABWIK020000038.1"/>
</dbReference>
<feature type="domain" description="HTH lysR-type" evidence="5">
    <location>
        <begin position="5"/>
        <end position="62"/>
    </location>
</feature>
<comment type="similarity">
    <text evidence="1">Belongs to the LysR transcriptional regulatory family.</text>
</comment>
<proteinExistence type="inferred from homology"/>
<dbReference type="InterPro" id="IPR036388">
    <property type="entry name" value="WH-like_DNA-bd_sf"/>
</dbReference>
<evidence type="ECO:0000256" key="3">
    <source>
        <dbReference type="ARBA" id="ARBA00023125"/>
    </source>
</evidence>
<evidence type="ECO:0000313" key="7">
    <source>
        <dbReference type="Proteomes" id="UP000494322"/>
    </source>
</evidence>
<keyword evidence="2" id="KW-0805">Transcription regulation</keyword>
<dbReference type="Proteomes" id="UP000494322">
    <property type="component" value="Unassembled WGS sequence"/>
</dbReference>
<dbReference type="Gene3D" id="1.10.10.10">
    <property type="entry name" value="Winged helix-like DNA-binding domain superfamily/Winged helix DNA-binding domain"/>
    <property type="match status" value="1"/>
</dbReference>
<evidence type="ECO:0000256" key="4">
    <source>
        <dbReference type="ARBA" id="ARBA00023163"/>
    </source>
</evidence>
<dbReference type="FunFam" id="1.10.10.10:FF:000001">
    <property type="entry name" value="LysR family transcriptional regulator"/>
    <property type="match status" value="1"/>
</dbReference>
<dbReference type="PROSITE" id="PS50931">
    <property type="entry name" value="HTH_LYSR"/>
    <property type="match status" value="1"/>
</dbReference>
<evidence type="ECO:0000256" key="1">
    <source>
        <dbReference type="ARBA" id="ARBA00009437"/>
    </source>
</evidence>
<dbReference type="SUPFAM" id="SSF53850">
    <property type="entry name" value="Periplasmic binding protein-like II"/>
    <property type="match status" value="1"/>
</dbReference>
<dbReference type="PANTHER" id="PTHR30126:SF91">
    <property type="entry name" value="LYSR FAMILY TRANSCRIPTIONAL REGULATOR"/>
    <property type="match status" value="1"/>
</dbReference>
<dbReference type="Pfam" id="PF00126">
    <property type="entry name" value="HTH_1"/>
    <property type="match status" value="1"/>
</dbReference>
<dbReference type="PRINTS" id="PR00039">
    <property type="entry name" value="HTHLYSR"/>
</dbReference>
<dbReference type="PANTHER" id="PTHR30126">
    <property type="entry name" value="HTH-TYPE TRANSCRIPTIONAL REGULATOR"/>
    <property type="match status" value="1"/>
</dbReference>
<keyword evidence="4" id="KW-0804">Transcription</keyword>
<dbReference type="GO" id="GO:0003700">
    <property type="term" value="F:DNA-binding transcription factor activity"/>
    <property type="evidence" value="ECO:0007669"/>
    <property type="project" value="InterPro"/>
</dbReference>
<dbReference type="Gene3D" id="3.40.190.290">
    <property type="match status" value="1"/>
</dbReference>
<name>A0A6J5JL61_9BURK</name>
<dbReference type="InterPro" id="IPR005119">
    <property type="entry name" value="LysR_subst-bd"/>
</dbReference>
<accession>A0A6J5JL61</accession>
<evidence type="ECO:0000313" key="6">
    <source>
        <dbReference type="EMBL" id="CAB3972220.1"/>
    </source>
</evidence>
<dbReference type="EMBL" id="CABWIK020000038">
    <property type="protein sequence ID" value="CAB3972220.1"/>
    <property type="molecule type" value="Genomic_DNA"/>
</dbReference>